<feature type="region of interest" description="Disordered" evidence="1">
    <location>
        <begin position="70"/>
        <end position="107"/>
    </location>
</feature>
<proteinExistence type="predicted"/>
<sequence>MKMSAADSQESGSPPPSPTDSATSESAPTLVHIKQETMPPGTDVKEYYGTLDFGLSDTYLANNFPDYGRGYLPRPLDLPNQRFLDQKSPKEKEDGTKEDDPGERDFNLPSELMFKSGGIFARVNIASGTQYGPFLGRYVLMDDQPEDRRYAWEAYVCG</sequence>
<dbReference type="EMBL" id="KZ149894">
    <property type="protein sequence ID" value="PZC78872.1"/>
    <property type="molecule type" value="Genomic_DNA"/>
</dbReference>
<organism evidence="2 3">
    <name type="scientific">Helicoverpa armigera</name>
    <name type="common">Cotton bollworm</name>
    <name type="synonym">Heliothis armigera</name>
    <dbReference type="NCBI Taxonomy" id="29058"/>
    <lineage>
        <taxon>Eukaryota</taxon>
        <taxon>Metazoa</taxon>
        <taxon>Ecdysozoa</taxon>
        <taxon>Arthropoda</taxon>
        <taxon>Hexapoda</taxon>
        <taxon>Insecta</taxon>
        <taxon>Pterygota</taxon>
        <taxon>Neoptera</taxon>
        <taxon>Endopterygota</taxon>
        <taxon>Lepidoptera</taxon>
        <taxon>Glossata</taxon>
        <taxon>Ditrysia</taxon>
        <taxon>Noctuoidea</taxon>
        <taxon>Noctuidae</taxon>
        <taxon>Heliothinae</taxon>
        <taxon>Helicoverpa</taxon>
    </lineage>
</organism>
<evidence type="ECO:0000313" key="2">
    <source>
        <dbReference type="EMBL" id="PZC78872.1"/>
    </source>
</evidence>
<protein>
    <submittedName>
        <fullName evidence="2">Uncharacterized protein</fullName>
    </submittedName>
</protein>
<accession>A0A2W1BUW3</accession>
<dbReference type="InterPro" id="IPR046341">
    <property type="entry name" value="SET_dom_sf"/>
</dbReference>
<evidence type="ECO:0000256" key="1">
    <source>
        <dbReference type="SAM" id="MobiDB-lite"/>
    </source>
</evidence>
<gene>
    <name evidence="2" type="primary">HaOG217066</name>
    <name evidence="2" type="ORF">B5X24_HaOG217066</name>
</gene>
<keyword evidence="3" id="KW-1185">Reference proteome</keyword>
<dbReference type="AlphaFoldDB" id="A0A2W1BUW3"/>
<feature type="compositionally biased region" description="Low complexity" evidence="1">
    <location>
        <begin position="19"/>
        <end position="29"/>
    </location>
</feature>
<evidence type="ECO:0000313" key="3">
    <source>
        <dbReference type="Proteomes" id="UP000249218"/>
    </source>
</evidence>
<reference evidence="2 3" key="1">
    <citation type="journal article" date="2017" name="BMC Biol.">
        <title>Genomic innovations, transcriptional plasticity and gene loss underlying the evolution and divergence of two highly polyphagous and invasive Helicoverpa pest species.</title>
        <authorList>
            <person name="Pearce S.L."/>
            <person name="Clarke D.F."/>
            <person name="East P.D."/>
            <person name="Elfekih S."/>
            <person name="Gordon K.H."/>
            <person name="Jermiin L.S."/>
            <person name="McGaughran A."/>
            <person name="Oakeshott J.G."/>
            <person name="Papanikolaou A."/>
            <person name="Perera O.P."/>
            <person name="Rane R.V."/>
            <person name="Richards S."/>
            <person name="Tay W.T."/>
            <person name="Walsh T.K."/>
            <person name="Anderson A."/>
            <person name="Anderson C.J."/>
            <person name="Asgari S."/>
            <person name="Board P.G."/>
            <person name="Bretschneider A."/>
            <person name="Campbell P.M."/>
            <person name="Chertemps T."/>
            <person name="Christeller J.T."/>
            <person name="Coppin C.W."/>
            <person name="Downes S.J."/>
            <person name="Duan G."/>
            <person name="Farnsworth C.A."/>
            <person name="Good R.T."/>
            <person name="Han L.B."/>
            <person name="Han Y.C."/>
            <person name="Hatje K."/>
            <person name="Horne I."/>
            <person name="Huang Y.P."/>
            <person name="Hughes D.S."/>
            <person name="Jacquin-Joly E."/>
            <person name="James W."/>
            <person name="Jhangiani S."/>
            <person name="Kollmar M."/>
            <person name="Kuwar S.S."/>
            <person name="Li S."/>
            <person name="Liu N.Y."/>
            <person name="Maibeche M.T."/>
            <person name="Miller J.R."/>
            <person name="Montagne N."/>
            <person name="Perry T."/>
            <person name="Qu J."/>
            <person name="Song S.V."/>
            <person name="Sutton G.G."/>
            <person name="Vogel H."/>
            <person name="Walenz B.P."/>
            <person name="Xu W."/>
            <person name="Zhang H.J."/>
            <person name="Zou Z."/>
            <person name="Batterham P."/>
            <person name="Edwards O.R."/>
            <person name="Feyereisen R."/>
            <person name="Gibbs R.A."/>
            <person name="Heckel D.G."/>
            <person name="McGrath A."/>
            <person name="Robin C."/>
            <person name="Scherer S.E."/>
            <person name="Worley K.C."/>
            <person name="Wu Y.D."/>
        </authorList>
    </citation>
    <scope>NUCLEOTIDE SEQUENCE [LARGE SCALE GENOMIC DNA]</scope>
    <source>
        <strain evidence="2">Harm_GR_Male_#8</strain>
        <tissue evidence="2">Whole organism</tissue>
    </source>
</reference>
<feature type="region of interest" description="Disordered" evidence="1">
    <location>
        <begin position="1"/>
        <end position="44"/>
    </location>
</feature>
<name>A0A2W1BUW3_HELAM</name>
<dbReference type="Gene3D" id="2.170.270.10">
    <property type="entry name" value="SET domain"/>
    <property type="match status" value="1"/>
</dbReference>
<dbReference type="OrthoDB" id="9368434at2759"/>
<feature type="compositionally biased region" description="Basic and acidic residues" evidence="1">
    <location>
        <begin position="84"/>
        <end position="106"/>
    </location>
</feature>
<dbReference type="Proteomes" id="UP000249218">
    <property type="component" value="Unassembled WGS sequence"/>
</dbReference>